<accession>A0A2P5D8P9</accession>
<gene>
    <name evidence="2" type="ORF">PanWU01x14_087610</name>
</gene>
<feature type="compositionally biased region" description="Low complexity" evidence="1">
    <location>
        <begin position="18"/>
        <end position="27"/>
    </location>
</feature>
<evidence type="ECO:0000256" key="1">
    <source>
        <dbReference type="SAM" id="MobiDB-lite"/>
    </source>
</evidence>
<evidence type="ECO:0000313" key="3">
    <source>
        <dbReference type="Proteomes" id="UP000237105"/>
    </source>
</evidence>
<evidence type="ECO:0000313" key="2">
    <source>
        <dbReference type="EMBL" id="PON69638.1"/>
    </source>
</evidence>
<feature type="region of interest" description="Disordered" evidence="1">
    <location>
        <begin position="43"/>
        <end position="62"/>
    </location>
</feature>
<comment type="caution">
    <text evidence="2">The sequence shown here is derived from an EMBL/GenBank/DDBJ whole genome shotgun (WGS) entry which is preliminary data.</text>
</comment>
<name>A0A2P5D8P9_PARAD</name>
<protein>
    <submittedName>
        <fullName evidence="2">Uncharacterized protein</fullName>
    </submittedName>
</protein>
<proteinExistence type="predicted"/>
<reference evidence="3" key="1">
    <citation type="submission" date="2016-06" db="EMBL/GenBank/DDBJ databases">
        <title>Parallel loss of symbiosis genes in relatives of nitrogen-fixing non-legume Parasponia.</title>
        <authorList>
            <person name="Van Velzen R."/>
            <person name="Holmer R."/>
            <person name="Bu F."/>
            <person name="Rutten L."/>
            <person name="Van Zeijl A."/>
            <person name="Liu W."/>
            <person name="Santuari L."/>
            <person name="Cao Q."/>
            <person name="Sharma T."/>
            <person name="Shen D."/>
            <person name="Roswanjaya Y."/>
            <person name="Wardhani T."/>
            <person name="Kalhor M.S."/>
            <person name="Jansen J."/>
            <person name="Van den Hoogen J."/>
            <person name="Gungor B."/>
            <person name="Hartog M."/>
            <person name="Hontelez J."/>
            <person name="Verver J."/>
            <person name="Yang W.-C."/>
            <person name="Schijlen E."/>
            <person name="Repin R."/>
            <person name="Schilthuizen M."/>
            <person name="Schranz E."/>
            <person name="Heidstra R."/>
            <person name="Miyata K."/>
            <person name="Fedorova E."/>
            <person name="Kohlen W."/>
            <person name="Bisseling T."/>
            <person name="Smit S."/>
            <person name="Geurts R."/>
        </authorList>
    </citation>
    <scope>NUCLEOTIDE SEQUENCE [LARGE SCALE GENOMIC DNA]</scope>
    <source>
        <strain evidence="3">cv. WU1-14</strain>
    </source>
</reference>
<feature type="compositionally biased region" description="Polar residues" evidence="1">
    <location>
        <begin position="49"/>
        <end position="61"/>
    </location>
</feature>
<dbReference type="Proteomes" id="UP000237105">
    <property type="component" value="Unassembled WGS sequence"/>
</dbReference>
<dbReference type="AlphaFoldDB" id="A0A2P5D8P9"/>
<organism evidence="2 3">
    <name type="scientific">Parasponia andersonii</name>
    <name type="common">Sponia andersonii</name>
    <dbReference type="NCBI Taxonomy" id="3476"/>
    <lineage>
        <taxon>Eukaryota</taxon>
        <taxon>Viridiplantae</taxon>
        <taxon>Streptophyta</taxon>
        <taxon>Embryophyta</taxon>
        <taxon>Tracheophyta</taxon>
        <taxon>Spermatophyta</taxon>
        <taxon>Magnoliopsida</taxon>
        <taxon>eudicotyledons</taxon>
        <taxon>Gunneridae</taxon>
        <taxon>Pentapetalae</taxon>
        <taxon>rosids</taxon>
        <taxon>fabids</taxon>
        <taxon>Rosales</taxon>
        <taxon>Cannabaceae</taxon>
        <taxon>Parasponia</taxon>
    </lineage>
</organism>
<keyword evidence="3" id="KW-1185">Reference proteome</keyword>
<sequence>MAGFEYTDWVPTADAVHSRSAPASSSSDLPPVNGYLSSSSRSLAQLASTPGSEPACSSSDTDLPGCSTLCSSAAPAFDQHTLAQVRILD</sequence>
<feature type="region of interest" description="Disordered" evidence="1">
    <location>
        <begin position="15"/>
        <end position="34"/>
    </location>
</feature>
<dbReference type="EMBL" id="JXTB01000055">
    <property type="protein sequence ID" value="PON69638.1"/>
    <property type="molecule type" value="Genomic_DNA"/>
</dbReference>